<dbReference type="InterPro" id="IPR051788">
    <property type="entry name" value="MFS_Transporter"/>
</dbReference>
<dbReference type="EMBL" id="LZHX01000061">
    <property type="protein sequence ID" value="OBF18955.1"/>
    <property type="molecule type" value="Genomic_DNA"/>
</dbReference>
<dbReference type="PANTHER" id="PTHR23514:SF13">
    <property type="entry name" value="INNER MEMBRANE PROTEIN YBJJ"/>
    <property type="match status" value="1"/>
</dbReference>
<evidence type="ECO:0000256" key="4">
    <source>
        <dbReference type="ARBA" id="ARBA00023136"/>
    </source>
</evidence>
<keyword evidence="4 5" id="KW-0472">Membrane</keyword>
<comment type="subcellular location">
    <subcellularLocation>
        <location evidence="1">Cell membrane</location>
        <topology evidence="1">Multi-pass membrane protein</topology>
    </subcellularLocation>
</comment>
<accession>A0A1A0PY66</accession>
<feature type="transmembrane region" description="Helical" evidence="5">
    <location>
        <begin position="20"/>
        <end position="40"/>
    </location>
</feature>
<evidence type="ECO:0000256" key="5">
    <source>
        <dbReference type="SAM" id="Phobius"/>
    </source>
</evidence>
<evidence type="ECO:0000259" key="6">
    <source>
        <dbReference type="PROSITE" id="PS50850"/>
    </source>
</evidence>
<feature type="transmembrane region" description="Helical" evidence="5">
    <location>
        <begin position="371"/>
        <end position="392"/>
    </location>
</feature>
<keyword evidence="2 5" id="KW-0812">Transmembrane</keyword>
<name>A0A1A0PY66_9MYCO</name>
<feature type="transmembrane region" description="Helical" evidence="5">
    <location>
        <begin position="52"/>
        <end position="75"/>
    </location>
</feature>
<feature type="transmembrane region" description="Helical" evidence="5">
    <location>
        <begin position="214"/>
        <end position="233"/>
    </location>
</feature>
<dbReference type="RefSeq" id="WP_036387102.1">
    <property type="nucleotide sequence ID" value="NZ_JBEUKP010000009.1"/>
</dbReference>
<sequence length="414" mass="41554">MASRSVSEHRDTAALRRARVAVGALFLTNGAVFANLLPRYPEIKTDLHLGNAVYGAAVASFSGGALVAGLTAATLIRRFRSARVAVIGTVALAAFVVGAGVAGSPLMFAGALFLAGACDSVVDVAQNAHGLRLQREHGRSIINSLHAVWAAGAILGGLTGAAAIALAIPRGIHLAVVGGLLSAVALAAYRYLLPGPDHDNHPAAHATAGAKAGPRVYLILSALVLIAIAGATVEDSGSSWATLYLRDTLHAPPALAVFGYIALVAFMFVGRLSGDRLVDRFGEAAVARTGGVIAAAGMGCALAFPTVATTIAGFALAGLGVATLVPAAMHGADQLPGLRPGTGLTVVTWLMRVGFFGAPLLVGLVADAAGLRAGLVAVPVAGVLAALLAGVLPRKPGSDSVRRGDTGELDGEHT</sequence>
<gene>
    <name evidence="7" type="ORF">A5726_17715</name>
</gene>
<protein>
    <submittedName>
        <fullName evidence="7">Fucose permease</fullName>
    </submittedName>
</protein>
<feature type="transmembrane region" description="Helical" evidence="5">
    <location>
        <begin position="341"/>
        <end position="365"/>
    </location>
</feature>
<dbReference type="Pfam" id="PF07690">
    <property type="entry name" value="MFS_1"/>
    <property type="match status" value="1"/>
</dbReference>
<dbReference type="CDD" id="cd17393">
    <property type="entry name" value="MFS_MosC_like"/>
    <property type="match status" value="1"/>
</dbReference>
<dbReference type="SUPFAM" id="SSF103473">
    <property type="entry name" value="MFS general substrate transporter"/>
    <property type="match status" value="1"/>
</dbReference>
<feature type="transmembrane region" description="Helical" evidence="5">
    <location>
        <begin position="107"/>
        <end position="125"/>
    </location>
</feature>
<dbReference type="Gene3D" id="1.20.1250.20">
    <property type="entry name" value="MFS general substrate transporter like domains"/>
    <property type="match status" value="1"/>
</dbReference>
<dbReference type="GO" id="GO:0022857">
    <property type="term" value="F:transmembrane transporter activity"/>
    <property type="evidence" value="ECO:0007669"/>
    <property type="project" value="InterPro"/>
</dbReference>
<feature type="transmembrane region" description="Helical" evidence="5">
    <location>
        <begin position="253"/>
        <end position="273"/>
    </location>
</feature>
<dbReference type="InterPro" id="IPR020846">
    <property type="entry name" value="MFS_dom"/>
</dbReference>
<feature type="transmembrane region" description="Helical" evidence="5">
    <location>
        <begin position="174"/>
        <end position="193"/>
    </location>
</feature>
<feature type="transmembrane region" description="Helical" evidence="5">
    <location>
        <begin position="310"/>
        <end position="329"/>
    </location>
</feature>
<evidence type="ECO:0000256" key="2">
    <source>
        <dbReference type="ARBA" id="ARBA00022692"/>
    </source>
</evidence>
<feature type="transmembrane region" description="Helical" evidence="5">
    <location>
        <begin position="82"/>
        <end position="101"/>
    </location>
</feature>
<keyword evidence="3 5" id="KW-1133">Transmembrane helix</keyword>
<evidence type="ECO:0000256" key="3">
    <source>
        <dbReference type="ARBA" id="ARBA00022989"/>
    </source>
</evidence>
<evidence type="ECO:0000256" key="1">
    <source>
        <dbReference type="ARBA" id="ARBA00004651"/>
    </source>
</evidence>
<comment type="caution">
    <text evidence="7">The sequence shown here is derived from an EMBL/GenBank/DDBJ whole genome shotgun (WGS) entry which is preliminary data.</text>
</comment>
<dbReference type="PANTHER" id="PTHR23514">
    <property type="entry name" value="BYPASS OF STOP CODON PROTEIN 6"/>
    <property type="match status" value="1"/>
</dbReference>
<dbReference type="GO" id="GO:0005886">
    <property type="term" value="C:plasma membrane"/>
    <property type="evidence" value="ECO:0007669"/>
    <property type="project" value="UniProtKB-SubCell"/>
</dbReference>
<feature type="transmembrane region" description="Helical" evidence="5">
    <location>
        <begin position="146"/>
        <end position="168"/>
    </location>
</feature>
<dbReference type="PROSITE" id="PS50850">
    <property type="entry name" value="MFS"/>
    <property type="match status" value="1"/>
</dbReference>
<reference evidence="7 8" key="1">
    <citation type="submission" date="2016-06" db="EMBL/GenBank/DDBJ databases">
        <authorList>
            <person name="Kjaerup R.B."/>
            <person name="Dalgaard T.S."/>
            <person name="Juul-Madsen H.R."/>
        </authorList>
    </citation>
    <scope>NUCLEOTIDE SEQUENCE [LARGE SCALE GENOMIC DNA]</scope>
    <source>
        <strain evidence="7 8">ACS1953</strain>
    </source>
</reference>
<dbReference type="Proteomes" id="UP000093779">
    <property type="component" value="Unassembled WGS sequence"/>
</dbReference>
<proteinExistence type="predicted"/>
<dbReference type="AlphaFoldDB" id="A0A1A0PY66"/>
<dbReference type="InterPro" id="IPR011701">
    <property type="entry name" value="MFS"/>
</dbReference>
<evidence type="ECO:0000313" key="7">
    <source>
        <dbReference type="EMBL" id="OBF18955.1"/>
    </source>
</evidence>
<organism evidence="7 8">
    <name type="scientific">Mycolicibacterium conceptionense</name>
    <dbReference type="NCBI Taxonomy" id="451644"/>
    <lineage>
        <taxon>Bacteria</taxon>
        <taxon>Bacillati</taxon>
        <taxon>Actinomycetota</taxon>
        <taxon>Actinomycetes</taxon>
        <taxon>Mycobacteriales</taxon>
        <taxon>Mycobacteriaceae</taxon>
        <taxon>Mycolicibacterium</taxon>
    </lineage>
</organism>
<feature type="domain" description="Major facilitator superfamily (MFS) profile" evidence="6">
    <location>
        <begin position="215"/>
        <end position="414"/>
    </location>
</feature>
<evidence type="ECO:0000313" key="8">
    <source>
        <dbReference type="Proteomes" id="UP000093779"/>
    </source>
</evidence>
<dbReference type="InterPro" id="IPR036259">
    <property type="entry name" value="MFS_trans_sf"/>
</dbReference>